<sequence>MVVPWVIQVLGLSISWKAGKMFLLAKIIRDFSIKNDFFDLYHGIMDEKKLHLVYHKTFI</sequence>
<evidence type="ECO:0000313" key="1">
    <source>
        <dbReference type="EMBL" id="KEQ29468.1"/>
    </source>
</evidence>
<gene>
    <name evidence="1" type="ORF">N180_03675</name>
</gene>
<name>A0A081PFJ5_9SPHI</name>
<dbReference type="Proteomes" id="UP000028007">
    <property type="component" value="Unassembled WGS sequence"/>
</dbReference>
<reference evidence="1 2" key="1">
    <citation type="journal article" date="1992" name="Int. J. Syst. Bacteriol.">
        <title>Sphingobacterium antarcticus sp. nov. a Psychrotrophic Bacterium from the Soils of Schirmacher Oasis, Antarctica.</title>
        <authorList>
            <person name="Shivaji S."/>
            <person name="Ray M.K."/>
            <person name="Rao N.S."/>
            <person name="Saiserr L."/>
            <person name="Jagannadham M.V."/>
            <person name="Kumar G.S."/>
            <person name="Reddy G."/>
            <person name="Bhargava P.M."/>
        </authorList>
    </citation>
    <scope>NUCLEOTIDE SEQUENCE [LARGE SCALE GENOMIC DNA]</scope>
    <source>
        <strain evidence="1 2">4BY</strain>
    </source>
</reference>
<dbReference type="EMBL" id="JNFF01000072">
    <property type="protein sequence ID" value="KEQ29468.1"/>
    <property type="molecule type" value="Genomic_DNA"/>
</dbReference>
<organism evidence="1 2">
    <name type="scientific">Pedobacter antarcticus 4BY</name>
    <dbReference type="NCBI Taxonomy" id="1358423"/>
    <lineage>
        <taxon>Bacteria</taxon>
        <taxon>Pseudomonadati</taxon>
        <taxon>Bacteroidota</taxon>
        <taxon>Sphingobacteriia</taxon>
        <taxon>Sphingobacteriales</taxon>
        <taxon>Sphingobacteriaceae</taxon>
        <taxon>Pedobacter</taxon>
    </lineage>
</organism>
<dbReference type="AlphaFoldDB" id="A0A081PFJ5"/>
<proteinExistence type="predicted"/>
<protein>
    <submittedName>
        <fullName evidence="1">Uncharacterized protein</fullName>
    </submittedName>
</protein>
<evidence type="ECO:0000313" key="2">
    <source>
        <dbReference type="Proteomes" id="UP000028007"/>
    </source>
</evidence>
<comment type="caution">
    <text evidence="1">The sequence shown here is derived from an EMBL/GenBank/DDBJ whole genome shotgun (WGS) entry which is preliminary data.</text>
</comment>
<accession>A0A081PFJ5</accession>
<keyword evidence="2" id="KW-1185">Reference proteome</keyword>